<dbReference type="VEuPathDB" id="FungiDB:NCU16375"/>
<accession>V5IQJ9</accession>
<name>V5IQJ9_NEUCR</name>
<dbReference type="InParanoid" id="V5IQJ9"/>
<dbReference type="GeneID" id="23569429"/>
<sequence length="132" mass="15014">MFLRAEGLKGMVRLRFLIVYPPPRFGTEFIITVLLLLLSPDIGFCAQSSSVHGVNDTRREDVCQLLCGRYEETALAKEKTTKTVIHWEAMNACRGKVGEKYYCTYIHSDGLQSPHLNGLIFSSRHTEWEAYA</sequence>
<dbReference type="EMBL" id="CM002236">
    <property type="protein sequence ID" value="ESA43980.1"/>
    <property type="molecule type" value="Genomic_DNA"/>
</dbReference>
<gene>
    <name evidence="1" type="ORF">NCU16375</name>
</gene>
<proteinExistence type="predicted"/>
<dbReference type="RefSeq" id="XP_011393368.1">
    <property type="nucleotide sequence ID" value="XM_011395066.1"/>
</dbReference>
<protein>
    <submittedName>
        <fullName evidence="1">Uncharacterized protein</fullName>
    </submittedName>
</protein>
<evidence type="ECO:0000313" key="2">
    <source>
        <dbReference type="Proteomes" id="UP000001805"/>
    </source>
</evidence>
<reference evidence="1 2" key="1">
    <citation type="journal article" date="2003" name="Nature">
        <title>The genome sequence of the filamentous fungus Neurospora crassa.</title>
        <authorList>
            <person name="Galagan J.E."/>
            <person name="Calvo S.E."/>
            <person name="Borkovich K.A."/>
            <person name="Selker E.U."/>
            <person name="Read N.D."/>
            <person name="Jaffe D."/>
            <person name="FitzHugh W."/>
            <person name="Ma L.J."/>
            <person name="Smirnov S."/>
            <person name="Purcell S."/>
            <person name="Rehman B."/>
            <person name="Elkins T."/>
            <person name="Engels R."/>
            <person name="Wang S."/>
            <person name="Nielsen C.B."/>
            <person name="Butler J."/>
            <person name="Endrizzi M."/>
            <person name="Qui D."/>
            <person name="Ianakiev P."/>
            <person name="Bell-Pedersen D."/>
            <person name="Nelson M.A."/>
            <person name="Werner-Washburne M."/>
            <person name="Selitrennikoff C.P."/>
            <person name="Kinsey J.A."/>
            <person name="Braun E.L."/>
            <person name="Zelter A."/>
            <person name="Schulte U."/>
            <person name="Kothe G.O."/>
            <person name="Jedd G."/>
            <person name="Mewes W."/>
            <person name="Staben C."/>
            <person name="Marcotte E."/>
            <person name="Greenberg D."/>
            <person name="Roy A."/>
            <person name="Foley K."/>
            <person name="Naylor J."/>
            <person name="Stange-Thomann N."/>
            <person name="Barrett R."/>
            <person name="Gnerre S."/>
            <person name="Kamal M."/>
            <person name="Kamvysselis M."/>
            <person name="Mauceli E."/>
            <person name="Bielke C."/>
            <person name="Rudd S."/>
            <person name="Frishman D."/>
            <person name="Krystofova S."/>
            <person name="Rasmussen C."/>
            <person name="Metzenberg R.L."/>
            <person name="Perkins D.D."/>
            <person name="Kroken S."/>
            <person name="Cogoni C."/>
            <person name="Macino G."/>
            <person name="Catcheside D."/>
            <person name="Li W."/>
            <person name="Pratt R.J."/>
            <person name="Osmani S.A."/>
            <person name="DeSouza C.P."/>
            <person name="Glass L."/>
            <person name="Orbach M.J."/>
            <person name="Berglund J.A."/>
            <person name="Voelker R."/>
            <person name="Yarden O."/>
            <person name="Plamann M."/>
            <person name="Seiler S."/>
            <person name="Dunlap J."/>
            <person name="Radford A."/>
            <person name="Aramayo R."/>
            <person name="Natvig D.O."/>
            <person name="Alex L.A."/>
            <person name="Mannhaupt G."/>
            <person name="Ebbole D.J."/>
            <person name="Freitag M."/>
            <person name="Paulsen I."/>
            <person name="Sachs M.S."/>
            <person name="Lander E.S."/>
            <person name="Nusbaum C."/>
            <person name="Birren B."/>
        </authorList>
    </citation>
    <scope>NUCLEOTIDE SEQUENCE [LARGE SCALE GENOMIC DNA]</scope>
    <source>
        <strain evidence="2">ATCC 24698 / 74-OR23-1A / CBS 708.71 / DSM 1257 / FGSC 987</strain>
    </source>
</reference>
<evidence type="ECO:0000313" key="1">
    <source>
        <dbReference type="EMBL" id="ESA43980.1"/>
    </source>
</evidence>
<organism evidence="1 2">
    <name type="scientific">Neurospora crassa (strain ATCC 24698 / 74-OR23-1A / CBS 708.71 / DSM 1257 / FGSC 987)</name>
    <dbReference type="NCBI Taxonomy" id="367110"/>
    <lineage>
        <taxon>Eukaryota</taxon>
        <taxon>Fungi</taxon>
        <taxon>Dikarya</taxon>
        <taxon>Ascomycota</taxon>
        <taxon>Pezizomycotina</taxon>
        <taxon>Sordariomycetes</taxon>
        <taxon>Sordariomycetidae</taxon>
        <taxon>Sordariales</taxon>
        <taxon>Sordariaceae</taxon>
        <taxon>Neurospora</taxon>
    </lineage>
</organism>
<dbReference type="Proteomes" id="UP000001805">
    <property type="component" value="Chromosome 1, Linkage Group I"/>
</dbReference>
<dbReference type="AlphaFoldDB" id="V5IQJ9"/>
<dbReference type="KEGG" id="ncr:NCU16375"/>
<keyword evidence="2" id="KW-1185">Reference proteome</keyword>